<sequence length="325" mass="37402">MPITQKELLEKEFKSEGVNLFGGLLRPGLYVLAGTSKVGKSMVATTMANCVAQGIDFLGKPMEKGKVIYFDNDNYDFETKSRIISLNLSGTNEILYEFNDSKSIYDINERLNQIEDIEKYKLVIIDSYVGLDEVITSNDNYFDVYPILKELRDIVVKKNLICILIHHTKKSRERIDQDNLIGSKALSGATTGTLLLSVKNEFDTHGELKLILRNNKSIIKIKKDERKINWILDTDEQPITEEIPKNILLLINTVVSLEKHELVGTCQEIVQKTKMELNPNYLTKYLKQNKHYLDENHITFSNDRNGQRRIIRIVYHGNDNEKMTE</sequence>
<dbReference type="EMBL" id="DXET01000152">
    <property type="protein sequence ID" value="HIX81696.1"/>
    <property type="molecule type" value="Genomic_DNA"/>
</dbReference>
<evidence type="ECO:0000313" key="1">
    <source>
        <dbReference type="EMBL" id="HIX81696.1"/>
    </source>
</evidence>
<dbReference type="Gene3D" id="3.40.50.300">
    <property type="entry name" value="P-loop containing nucleotide triphosphate hydrolases"/>
    <property type="match status" value="1"/>
</dbReference>
<dbReference type="Proteomes" id="UP000886724">
    <property type="component" value="Unassembled WGS sequence"/>
</dbReference>
<protein>
    <submittedName>
        <fullName evidence="1">AAA family ATPase</fullName>
    </submittedName>
</protein>
<proteinExistence type="predicted"/>
<evidence type="ECO:0000313" key="2">
    <source>
        <dbReference type="Proteomes" id="UP000886724"/>
    </source>
</evidence>
<organism evidence="1 2">
    <name type="scientific">Candidatus Erysipelatoclostridium merdavium</name>
    <dbReference type="NCBI Taxonomy" id="2838566"/>
    <lineage>
        <taxon>Bacteria</taxon>
        <taxon>Bacillati</taxon>
        <taxon>Bacillota</taxon>
        <taxon>Erysipelotrichia</taxon>
        <taxon>Erysipelotrichales</taxon>
        <taxon>Erysipelotrichales incertae sedis</taxon>
    </lineage>
</organism>
<dbReference type="Pfam" id="PF13481">
    <property type="entry name" value="AAA_25"/>
    <property type="match status" value="1"/>
</dbReference>
<accession>A0A9D1XMD2</accession>
<reference evidence="1" key="2">
    <citation type="submission" date="2021-04" db="EMBL/GenBank/DDBJ databases">
        <authorList>
            <person name="Gilroy R."/>
        </authorList>
    </citation>
    <scope>NUCLEOTIDE SEQUENCE</scope>
    <source>
        <strain evidence="1">ChiGjej1B1-14440</strain>
    </source>
</reference>
<comment type="caution">
    <text evidence="1">The sequence shown here is derived from an EMBL/GenBank/DDBJ whole genome shotgun (WGS) entry which is preliminary data.</text>
</comment>
<reference evidence="1" key="1">
    <citation type="journal article" date="2021" name="PeerJ">
        <title>Extensive microbial diversity within the chicken gut microbiome revealed by metagenomics and culture.</title>
        <authorList>
            <person name="Gilroy R."/>
            <person name="Ravi A."/>
            <person name="Getino M."/>
            <person name="Pursley I."/>
            <person name="Horton D.L."/>
            <person name="Alikhan N.F."/>
            <person name="Baker D."/>
            <person name="Gharbi K."/>
            <person name="Hall N."/>
            <person name="Watson M."/>
            <person name="Adriaenssens E.M."/>
            <person name="Foster-Nyarko E."/>
            <person name="Jarju S."/>
            <person name="Secka A."/>
            <person name="Antonio M."/>
            <person name="Oren A."/>
            <person name="Chaudhuri R.R."/>
            <person name="La Ragione R."/>
            <person name="Hildebrand F."/>
            <person name="Pallen M.J."/>
        </authorList>
    </citation>
    <scope>NUCLEOTIDE SEQUENCE</scope>
    <source>
        <strain evidence="1">ChiGjej1B1-14440</strain>
    </source>
</reference>
<gene>
    <name evidence="1" type="ORF">H9980_06965</name>
</gene>
<dbReference type="AlphaFoldDB" id="A0A9D1XMD2"/>
<dbReference type="SUPFAM" id="SSF52540">
    <property type="entry name" value="P-loop containing nucleoside triphosphate hydrolases"/>
    <property type="match status" value="1"/>
</dbReference>
<dbReference type="InterPro" id="IPR027417">
    <property type="entry name" value="P-loop_NTPase"/>
</dbReference>
<name>A0A9D1XMD2_9FIRM</name>